<organism evidence="2 3">
    <name type="scientific">Brevundimonas subvibrioides (strain ATCC 15264 / DSM 4735 / LMG 14903 / NBRC 16000 / CB 81)</name>
    <name type="common">Caulobacter subvibrioides</name>
    <dbReference type="NCBI Taxonomy" id="633149"/>
    <lineage>
        <taxon>Bacteria</taxon>
        <taxon>Pseudomonadati</taxon>
        <taxon>Pseudomonadota</taxon>
        <taxon>Alphaproteobacteria</taxon>
        <taxon>Caulobacterales</taxon>
        <taxon>Caulobacteraceae</taxon>
        <taxon>Brevundimonas</taxon>
    </lineage>
</organism>
<evidence type="ECO:0000256" key="1">
    <source>
        <dbReference type="SAM" id="MobiDB-lite"/>
    </source>
</evidence>
<dbReference type="BioCyc" id="BSUB633149:G1GM8-1355-MONOMER"/>
<accession>D9QFW0</accession>
<evidence type="ECO:0000313" key="3">
    <source>
        <dbReference type="Proteomes" id="UP000002696"/>
    </source>
</evidence>
<gene>
    <name evidence="2" type="ordered locus">Bresu_1362</name>
</gene>
<proteinExistence type="predicted"/>
<dbReference type="RefSeq" id="WP_013268777.1">
    <property type="nucleotide sequence ID" value="NC_014375.1"/>
</dbReference>
<dbReference type="Proteomes" id="UP000002696">
    <property type="component" value="Chromosome"/>
</dbReference>
<dbReference type="KEGG" id="bsb:Bresu_1362"/>
<sequence>MSTATTHVSTVRTLAPPATVDVDAFGDQPAGADAFRPLAEQLADPCVITEYRPGSCSTARTESFGGPMGPLPVEVAKTILRCLDRRPEAVLCDPDPAGVPNRAYVTDGQGAPLARVTGLTPDQFNDALLSLAVGGWEPGRNREVVRPMTAIAADRMPAGRVGPGGPERPTTAPHQPARQSRFL</sequence>
<protein>
    <submittedName>
        <fullName evidence="2">Uncharacterized protein</fullName>
    </submittedName>
</protein>
<feature type="region of interest" description="Disordered" evidence="1">
    <location>
        <begin position="156"/>
        <end position="183"/>
    </location>
</feature>
<evidence type="ECO:0000313" key="2">
    <source>
        <dbReference type="EMBL" id="ADL00674.1"/>
    </source>
</evidence>
<dbReference type="HOGENOM" id="CLU_1472543_0_0_5"/>
<dbReference type="EMBL" id="CP002102">
    <property type="protein sequence ID" value="ADL00674.1"/>
    <property type="molecule type" value="Genomic_DNA"/>
</dbReference>
<dbReference type="STRING" id="633149.Bresu_1362"/>
<name>D9QFW0_BRESC</name>
<dbReference type="AlphaFoldDB" id="D9QFW0"/>
<dbReference type="OrthoDB" id="7615145at2"/>
<keyword evidence="3" id="KW-1185">Reference proteome</keyword>
<reference evidence="3" key="1">
    <citation type="journal article" date="2011" name="J. Bacteriol.">
        <title>Genome sequences of eight morphologically diverse alphaproteobacteria.</title>
        <authorList>
            <consortium name="US DOE Joint Genome Institute"/>
            <person name="Brown P.J."/>
            <person name="Kysela D.T."/>
            <person name="Buechlein A."/>
            <person name="Hemmerich C."/>
            <person name="Brun Y.V."/>
        </authorList>
    </citation>
    <scope>NUCLEOTIDE SEQUENCE [LARGE SCALE GENOMIC DNA]</scope>
    <source>
        <strain evidence="3">ATCC 15264 / DSM 4735 / LMG 14903 / NBRC 16000 / CB 81</strain>
    </source>
</reference>
<dbReference type="InParanoid" id="D9QFW0"/>